<evidence type="ECO:0000256" key="3">
    <source>
        <dbReference type="ARBA" id="ARBA00023002"/>
    </source>
</evidence>
<dbReference type="SUPFAM" id="SSF51735">
    <property type="entry name" value="NAD(P)-binding Rossmann-fold domains"/>
    <property type="match status" value="1"/>
</dbReference>
<sequence length="272" mass="29538">MDVQGKTIVITGGATGLGFALAKRLGAEGARILLCEPREERLQQACEALGEAGVDAKYLVGDVTKAEDMTALADFAWGENGRADMFIANAGVGGGRQFAFDMDMAEARALFEVNFWGVWSGISEFGKRMVADGQPGAVYAVASENALFNAIPMTGSAYVASKHAVLGLMEVMRRDAPENITTGVIMPGWVQSELTDWAQDLAMPADQFADIIVPQLLAGEFYCVSHAYNVERMRERWDAVYAAFDRYAPRYDGDAEYDVQLAFAKMQAKDGE</sequence>
<dbReference type="Pfam" id="PF00106">
    <property type="entry name" value="adh_short"/>
    <property type="match status" value="1"/>
</dbReference>
<evidence type="ECO:0000313" key="4">
    <source>
        <dbReference type="EMBL" id="WOE75274.1"/>
    </source>
</evidence>
<dbReference type="KEGG" id="acoa:RB602_00715"/>
<keyword evidence="5" id="KW-1185">Reference proteome</keyword>
<keyword evidence="3" id="KW-0560">Oxidoreductase</keyword>
<dbReference type="EMBL" id="CP136594">
    <property type="protein sequence ID" value="WOE75274.1"/>
    <property type="molecule type" value="Genomic_DNA"/>
</dbReference>
<dbReference type="InterPro" id="IPR002347">
    <property type="entry name" value="SDR_fam"/>
</dbReference>
<accession>A0AA97HZZ8</accession>
<evidence type="ECO:0000313" key="5">
    <source>
        <dbReference type="Proteomes" id="UP001302429"/>
    </source>
</evidence>
<protein>
    <submittedName>
        <fullName evidence="4">SDR family NAD(P)-dependent oxidoreductase</fullName>
    </submittedName>
</protein>
<dbReference type="PANTHER" id="PTHR43391:SF14">
    <property type="entry name" value="DEHYDROGENASE_REDUCTASE SDR FAMILY PROTEIN 7-LIKE"/>
    <property type="match status" value="1"/>
</dbReference>
<organism evidence="4 5">
    <name type="scientific">Alterisphingorhabdus coralli</name>
    <dbReference type="NCBI Taxonomy" id="3071408"/>
    <lineage>
        <taxon>Bacteria</taxon>
        <taxon>Pseudomonadati</taxon>
        <taxon>Pseudomonadota</taxon>
        <taxon>Alphaproteobacteria</taxon>
        <taxon>Sphingomonadales</taxon>
        <taxon>Sphingomonadaceae</taxon>
        <taxon>Alterisphingorhabdus (ex Yan et al. 2024)</taxon>
    </lineage>
</organism>
<evidence type="ECO:0000256" key="2">
    <source>
        <dbReference type="ARBA" id="ARBA00022857"/>
    </source>
</evidence>
<proteinExistence type="inferred from homology"/>
<dbReference type="Gene3D" id="3.40.50.720">
    <property type="entry name" value="NAD(P)-binding Rossmann-like Domain"/>
    <property type="match status" value="1"/>
</dbReference>
<dbReference type="CDD" id="cd05233">
    <property type="entry name" value="SDR_c"/>
    <property type="match status" value="1"/>
</dbReference>
<dbReference type="GO" id="GO:0016491">
    <property type="term" value="F:oxidoreductase activity"/>
    <property type="evidence" value="ECO:0007669"/>
    <property type="project" value="UniProtKB-KW"/>
</dbReference>
<dbReference type="PROSITE" id="PS00061">
    <property type="entry name" value="ADH_SHORT"/>
    <property type="match status" value="1"/>
</dbReference>
<comment type="similarity">
    <text evidence="1">Belongs to the short-chain dehydrogenases/reductases (SDR) family.</text>
</comment>
<dbReference type="PANTHER" id="PTHR43391">
    <property type="entry name" value="RETINOL DEHYDROGENASE-RELATED"/>
    <property type="match status" value="1"/>
</dbReference>
<dbReference type="InterPro" id="IPR020904">
    <property type="entry name" value="Sc_DH/Rdtase_CS"/>
</dbReference>
<dbReference type="Proteomes" id="UP001302429">
    <property type="component" value="Chromosome"/>
</dbReference>
<dbReference type="AlphaFoldDB" id="A0AA97HZZ8"/>
<keyword evidence="2" id="KW-0521">NADP</keyword>
<name>A0AA97HZZ8_9SPHN</name>
<dbReference type="RefSeq" id="WP_317082041.1">
    <property type="nucleotide sequence ID" value="NZ_CP136594.1"/>
</dbReference>
<reference evidence="4 5" key="1">
    <citation type="submission" date="2023-10" db="EMBL/GenBank/DDBJ databases">
        <title>Complete genome sequence of a Sphingomonadaceae bacterium.</title>
        <authorList>
            <person name="Yan C."/>
        </authorList>
    </citation>
    <scope>NUCLEOTIDE SEQUENCE [LARGE SCALE GENOMIC DNA]</scope>
    <source>
        <strain evidence="4 5">SCSIO 66989</strain>
    </source>
</reference>
<dbReference type="PRINTS" id="PR00081">
    <property type="entry name" value="GDHRDH"/>
</dbReference>
<evidence type="ECO:0000256" key="1">
    <source>
        <dbReference type="ARBA" id="ARBA00006484"/>
    </source>
</evidence>
<gene>
    <name evidence="4" type="ORF">RB602_00715</name>
</gene>
<dbReference type="InterPro" id="IPR036291">
    <property type="entry name" value="NAD(P)-bd_dom_sf"/>
</dbReference>